<evidence type="ECO:0000256" key="1">
    <source>
        <dbReference type="SAM" id="MobiDB-lite"/>
    </source>
</evidence>
<feature type="region of interest" description="Disordered" evidence="1">
    <location>
        <begin position="37"/>
        <end position="69"/>
    </location>
</feature>
<evidence type="ECO:0000313" key="2">
    <source>
        <dbReference type="EMBL" id="KAH1170058.1"/>
    </source>
</evidence>
<feature type="non-terminal residue" evidence="2">
    <location>
        <position position="1"/>
    </location>
</feature>
<proteinExistence type="predicted"/>
<dbReference type="EMBL" id="JAHDVG010000484">
    <property type="protein sequence ID" value="KAH1170058.1"/>
    <property type="molecule type" value="Genomic_DNA"/>
</dbReference>
<dbReference type="Proteomes" id="UP000827986">
    <property type="component" value="Unassembled WGS sequence"/>
</dbReference>
<evidence type="ECO:0000313" key="3">
    <source>
        <dbReference type="Proteomes" id="UP000827986"/>
    </source>
</evidence>
<sequence length="69" mass="7346">GSKQNQMGQSHDNLDCPNLDETNIVVLSASPLHLASHQPLTDANSSHSGLGEYLSSQPKLRPSQGLVPK</sequence>
<keyword evidence="3" id="KW-1185">Reference proteome</keyword>
<accession>A0A9D3X041</accession>
<comment type="caution">
    <text evidence="2">The sequence shown here is derived from an EMBL/GenBank/DDBJ whole genome shotgun (WGS) entry which is preliminary data.</text>
</comment>
<feature type="compositionally biased region" description="Polar residues" evidence="1">
    <location>
        <begin position="38"/>
        <end position="58"/>
    </location>
</feature>
<reference evidence="2" key="1">
    <citation type="submission" date="2021-09" db="EMBL/GenBank/DDBJ databases">
        <title>The genome of Mauremys mutica provides insights into the evolution of semi-aquatic lifestyle.</title>
        <authorList>
            <person name="Gong S."/>
            <person name="Gao Y."/>
        </authorList>
    </citation>
    <scope>NUCLEOTIDE SEQUENCE</scope>
    <source>
        <strain evidence="2">MM-2020</strain>
        <tissue evidence="2">Muscle</tissue>
    </source>
</reference>
<dbReference type="AlphaFoldDB" id="A0A9D3X041"/>
<organism evidence="2 3">
    <name type="scientific">Mauremys mutica</name>
    <name type="common">yellowpond turtle</name>
    <dbReference type="NCBI Taxonomy" id="74926"/>
    <lineage>
        <taxon>Eukaryota</taxon>
        <taxon>Metazoa</taxon>
        <taxon>Chordata</taxon>
        <taxon>Craniata</taxon>
        <taxon>Vertebrata</taxon>
        <taxon>Euteleostomi</taxon>
        <taxon>Archelosauria</taxon>
        <taxon>Testudinata</taxon>
        <taxon>Testudines</taxon>
        <taxon>Cryptodira</taxon>
        <taxon>Durocryptodira</taxon>
        <taxon>Testudinoidea</taxon>
        <taxon>Geoemydidae</taxon>
        <taxon>Geoemydinae</taxon>
        <taxon>Mauremys</taxon>
    </lineage>
</organism>
<name>A0A9D3X041_9SAUR</name>
<gene>
    <name evidence="2" type="ORF">KIL84_001043</name>
</gene>
<protein>
    <submittedName>
        <fullName evidence="2">Uncharacterized protein</fullName>
    </submittedName>
</protein>